<name>A0A134BJ13_9BACT</name>
<accession>A0A134BJ13</accession>
<reference evidence="1 2" key="1">
    <citation type="submission" date="2016-01" db="EMBL/GenBank/DDBJ databases">
        <authorList>
            <person name="Oliw E.H."/>
        </authorList>
    </citation>
    <scope>NUCLEOTIDE SEQUENCE [LARGE SCALE GENOMIC DNA]</scope>
    <source>
        <strain evidence="1 2">DNF00307</strain>
    </source>
</reference>
<dbReference type="EMBL" id="LSDL01000021">
    <property type="protein sequence ID" value="KXB79952.1"/>
    <property type="molecule type" value="Genomic_DNA"/>
</dbReference>
<comment type="caution">
    <text evidence="1">The sequence shown here is derived from an EMBL/GenBank/DDBJ whole genome shotgun (WGS) entry which is preliminary data.</text>
</comment>
<dbReference type="PATRIC" id="fig|419005.5.peg.462"/>
<dbReference type="AlphaFoldDB" id="A0A134BJ13"/>
<organism evidence="1">
    <name type="scientific">Prevotella amnii</name>
    <dbReference type="NCBI Taxonomy" id="419005"/>
    <lineage>
        <taxon>Bacteria</taxon>
        <taxon>Pseudomonadati</taxon>
        <taxon>Bacteroidota</taxon>
        <taxon>Bacteroidia</taxon>
        <taxon>Bacteroidales</taxon>
        <taxon>Prevotellaceae</taxon>
        <taxon>Prevotella</taxon>
    </lineage>
</organism>
<dbReference type="PANTHER" id="PTHR37841:SF1">
    <property type="entry name" value="DUF3298 DOMAIN-CONTAINING PROTEIN"/>
    <property type="match status" value="1"/>
</dbReference>
<dbReference type="RefSeq" id="WP_156441237.1">
    <property type="nucleotide sequence ID" value="NZ_KQ960486.1"/>
</dbReference>
<dbReference type="Pfam" id="PF14903">
    <property type="entry name" value="WG_beta_rep"/>
    <property type="match status" value="2"/>
</dbReference>
<dbReference type="STRING" id="419005.HMPREF1860_00457"/>
<proteinExistence type="predicted"/>
<dbReference type="PANTHER" id="PTHR37841">
    <property type="entry name" value="GLR2918 PROTEIN"/>
    <property type="match status" value="1"/>
</dbReference>
<evidence type="ECO:0000313" key="1">
    <source>
        <dbReference type="EMBL" id="KXB79952.1"/>
    </source>
</evidence>
<evidence type="ECO:0000313" key="2">
    <source>
        <dbReference type="Proteomes" id="UP000070531"/>
    </source>
</evidence>
<protein>
    <recommendedName>
        <fullName evidence="3">WG repeat-containing protein</fullName>
    </recommendedName>
</protein>
<evidence type="ECO:0008006" key="3">
    <source>
        <dbReference type="Google" id="ProtNLM"/>
    </source>
</evidence>
<dbReference type="Proteomes" id="UP000070531">
    <property type="component" value="Unassembled WGS sequence"/>
</dbReference>
<sequence>MKWGLSFLMVLFSISVKSQTLCRVYNNKAYGYVDIKGKLIVEYKYDIAFTDTIKSIGFVATQKGKIVCINNQGKELFNVFRFDNGPDEISEGLFRIESDNGKIGFADTKGNIIIPPVFSFAYPFHNGMAKVTFSGGKIAEYEHYVWVSDKWFYIVRK</sequence>
<dbReference type="InterPro" id="IPR032774">
    <property type="entry name" value="WG_beta_rep"/>
</dbReference>
<gene>
    <name evidence="1" type="ORF">HMPREF1860_00457</name>
</gene>